<gene>
    <name evidence="1" type="ORF">FHY56_00670</name>
</gene>
<dbReference type="GO" id="GO:0015074">
    <property type="term" value="P:DNA integration"/>
    <property type="evidence" value="ECO:0007669"/>
    <property type="project" value="InterPro"/>
</dbReference>
<evidence type="ECO:0000313" key="2">
    <source>
        <dbReference type="Proteomes" id="UP000315388"/>
    </source>
</evidence>
<evidence type="ECO:0000313" key="1">
    <source>
        <dbReference type="EMBL" id="TPF77192.1"/>
    </source>
</evidence>
<dbReference type="Proteomes" id="UP000315388">
    <property type="component" value="Unassembled WGS sequence"/>
</dbReference>
<accession>A0A502BRH2</accession>
<organism evidence="1 2">
    <name type="scientific">Brucella gallinifaecis</name>
    <dbReference type="NCBI Taxonomy" id="215590"/>
    <lineage>
        <taxon>Bacteria</taxon>
        <taxon>Pseudomonadati</taxon>
        <taxon>Pseudomonadota</taxon>
        <taxon>Alphaproteobacteria</taxon>
        <taxon>Hyphomicrobiales</taxon>
        <taxon>Brucellaceae</taxon>
        <taxon>Brucella/Ochrobactrum group</taxon>
        <taxon>Brucella</taxon>
    </lineage>
</organism>
<proteinExistence type="predicted"/>
<dbReference type="AlphaFoldDB" id="A0A502BRH2"/>
<evidence type="ECO:0008006" key="3">
    <source>
        <dbReference type="Google" id="ProtNLM"/>
    </source>
</evidence>
<dbReference type="EMBL" id="VEWJ01000001">
    <property type="protein sequence ID" value="TPF77192.1"/>
    <property type="molecule type" value="Genomic_DNA"/>
</dbReference>
<comment type="caution">
    <text evidence="1">The sequence shown here is derived from an EMBL/GenBank/DDBJ whole genome shotgun (WGS) entry which is preliminary data.</text>
</comment>
<reference evidence="1 2" key="1">
    <citation type="journal article" date="2003" name="Int. J. Syst. Evol. Microbiol.">
        <title>Towards a standardized format for the description of a novel species (of an established genus): Ochrobactrum gallinifaecis sp. nov.</title>
        <authorList>
            <person name="Kampfer P."/>
            <person name="Buczolits S."/>
            <person name="Albrecht A."/>
            <person name="Busse H.J."/>
            <person name="Stackebrandt E."/>
        </authorList>
    </citation>
    <scope>NUCLEOTIDE SEQUENCE [LARGE SCALE GENOMIC DNA]</scope>
    <source>
        <strain evidence="1 2">ISO 196</strain>
    </source>
</reference>
<sequence length="79" mass="9205">MQSELIWRTVFKTRVHAKNAIGQYIDAFYNPNRRHSSLRHKCPIKLKRQAITSAKSLYLVRNSSITLLSHKFELPANPI</sequence>
<protein>
    <recommendedName>
        <fullName evidence="3">Integrase catalytic domain-containing protein</fullName>
    </recommendedName>
</protein>
<name>A0A502BRH2_9HYPH</name>
<keyword evidence="2" id="KW-1185">Reference proteome</keyword>